<evidence type="ECO:0000313" key="5">
    <source>
        <dbReference type="Proteomes" id="UP000663866"/>
    </source>
</evidence>
<evidence type="ECO:0000313" key="1">
    <source>
        <dbReference type="EMBL" id="CAF4483385.1"/>
    </source>
</evidence>
<dbReference type="EMBL" id="CAJOBG010122335">
    <property type="protein sequence ID" value="CAF4783627.1"/>
    <property type="molecule type" value="Genomic_DNA"/>
</dbReference>
<dbReference type="EMBL" id="CAJOBJ010100565">
    <property type="protein sequence ID" value="CAF4585531.1"/>
    <property type="molecule type" value="Genomic_DNA"/>
</dbReference>
<comment type="caution">
    <text evidence="3">The sequence shown here is derived from an EMBL/GenBank/DDBJ whole genome shotgun (WGS) entry which is preliminary data.</text>
</comment>
<evidence type="ECO:0000313" key="4">
    <source>
        <dbReference type="EMBL" id="CAF4836473.1"/>
    </source>
</evidence>
<sequence length="53" mass="6179">MPRKSTMRDNVNVVRSRLPHLSDLSREKIELVLLYYESSIDETVEAFKRDGAI</sequence>
<accession>A0A821N9B2</accession>
<proteinExistence type="predicted"/>
<feature type="non-terminal residue" evidence="3">
    <location>
        <position position="1"/>
    </location>
</feature>
<reference evidence="3" key="1">
    <citation type="submission" date="2021-02" db="EMBL/GenBank/DDBJ databases">
        <authorList>
            <person name="Nowell W R."/>
        </authorList>
    </citation>
    <scope>NUCLEOTIDE SEQUENCE</scope>
</reference>
<dbReference type="Proteomes" id="UP000681720">
    <property type="component" value="Unassembled WGS sequence"/>
</dbReference>
<dbReference type="Proteomes" id="UP000681967">
    <property type="component" value="Unassembled WGS sequence"/>
</dbReference>
<dbReference type="Proteomes" id="UP000663866">
    <property type="component" value="Unassembled WGS sequence"/>
</dbReference>
<gene>
    <name evidence="1" type="ORF">BYL167_LOCUS35240</name>
    <name evidence="2" type="ORF">GIL414_LOCUS38264</name>
    <name evidence="3" type="ORF">OVN521_LOCUS51269</name>
    <name evidence="4" type="ORF">SMN809_LOCUS48729</name>
</gene>
<evidence type="ECO:0000313" key="3">
    <source>
        <dbReference type="EMBL" id="CAF4783627.1"/>
    </source>
</evidence>
<dbReference type="AlphaFoldDB" id="A0A821N9B2"/>
<evidence type="ECO:0000313" key="2">
    <source>
        <dbReference type="EMBL" id="CAF4585531.1"/>
    </source>
</evidence>
<dbReference type="EMBL" id="CAJOBI010157220">
    <property type="protein sequence ID" value="CAF4836473.1"/>
    <property type="molecule type" value="Genomic_DNA"/>
</dbReference>
<keyword evidence="5" id="KW-1185">Reference proteome</keyword>
<name>A0A821N9B2_9BILA</name>
<organism evidence="3 5">
    <name type="scientific">Rotaria magnacalcarata</name>
    <dbReference type="NCBI Taxonomy" id="392030"/>
    <lineage>
        <taxon>Eukaryota</taxon>
        <taxon>Metazoa</taxon>
        <taxon>Spiralia</taxon>
        <taxon>Gnathifera</taxon>
        <taxon>Rotifera</taxon>
        <taxon>Eurotatoria</taxon>
        <taxon>Bdelloidea</taxon>
        <taxon>Philodinida</taxon>
        <taxon>Philodinidae</taxon>
        <taxon>Rotaria</taxon>
    </lineage>
</organism>
<protein>
    <submittedName>
        <fullName evidence="3">Uncharacterized protein</fullName>
    </submittedName>
</protein>
<dbReference type="EMBL" id="CAJOBH010073556">
    <property type="protein sequence ID" value="CAF4483385.1"/>
    <property type="molecule type" value="Genomic_DNA"/>
</dbReference>
<dbReference type="Proteomes" id="UP000676336">
    <property type="component" value="Unassembled WGS sequence"/>
</dbReference>